<feature type="domain" description="Sema" evidence="7">
    <location>
        <begin position="1"/>
        <end position="439"/>
    </location>
</feature>
<dbReference type="Gene3D" id="2.130.10.10">
    <property type="entry name" value="YVTN repeat-like/Quinoprotein amine dehydrogenase"/>
    <property type="match status" value="1"/>
</dbReference>
<keyword evidence="2" id="KW-0325">Glycoprotein</keyword>
<dbReference type="GO" id="GO:0005615">
    <property type="term" value="C:extracellular space"/>
    <property type="evidence" value="ECO:0007669"/>
    <property type="project" value="TreeGrafter"/>
</dbReference>
<evidence type="ECO:0000256" key="5">
    <source>
        <dbReference type="SAM" id="Phobius"/>
    </source>
</evidence>
<feature type="region of interest" description="Disordered" evidence="4">
    <location>
        <begin position="609"/>
        <end position="667"/>
    </location>
</feature>
<dbReference type="Pfam" id="PF13895">
    <property type="entry name" value="Ig_2"/>
    <property type="match status" value="1"/>
</dbReference>
<dbReference type="GO" id="GO:0007411">
    <property type="term" value="P:axon guidance"/>
    <property type="evidence" value="ECO:0007669"/>
    <property type="project" value="TreeGrafter"/>
</dbReference>
<evidence type="ECO:0000256" key="4">
    <source>
        <dbReference type="SAM" id="MobiDB-lite"/>
    </source>
</evidence>
<dbReference type="InterPro" id="IPR013783">
    <property type="entry name" value="Ig-like_fold"/>
</dbReference>
<dbReference type="Proteomes" id="UP000314980">
    <property type="component" value="Unassembled WGS sequence"/>
</dbReference>
<dbReference type="GO" id="GO:0005886">
    <property type="term" value="C:plasma membrane"/>
    <property type="evidence" value="ECO:0007669"/>
    <property type="project" value="TreeGrafter"/>
</dbReference>
<dbReference type="InterPro" id="IPR036179">
    <property type="entry name" value="Ig-like_dom_sf"/>
</dbReference>
<dbReference type="PROSITE" id="PS51004">
    <property type="entry name" value="SEMA"/>
    <property type="match status" value="1"/>
</dbReference>
<dbReference type="GeneTree" id="ENSGT00940000165656"/>
<reference evidence="8" key="3">
    <citation type="submission" date="2025-09" db="UniProtKB">
        <authorList>
            <consortium name="Ensembl"/>
        </authorList>
    </citation>
    <scope>IDENTIFICATION</scope>
</reference>
<accession>A0A4W6ELQ8</accession>
<dbReference type="SMART" id="SM00409">
    <property type="entry name" value="IG"/>
    <property type="match status" value="1"/>
</dbReference>
<dbReference type="GO" id="GO:0071526">
    <property type="term" value="P:semaphorin-plexin signaling pathway"/>
    <property type="evidence" value="ECO:0007669"/>
    <property type="project" value="TreeGrafter"/>
</dbReference>
<feature type="domain" description="Ig-like" evidence="6">
    <location>
        <begin position="457"/>
        <end position="547"/>
    </location>
</feature>
<dbReference type="InterPro" id="IPR007110">
    <property type="entry name" value="Ig-like_dom"/>
</dbReference>
<dbReference type="InterPro" id="IPR036352">
    <property type="entry name" value="Semap_dom_sf"/>
</dbReference>
<keyword evidence="5" id="KW-1133">Transmembrane helix</keyword>
<dbReference type="PROSITE" id="PS50835">
    <property type="entry name" value="IG_LIKE"/>
    <property type="match status" value="1"/>
</dbReference>
<protein>
    <submittedName>
        <fullName evidence="8">Semaphorin 4e</fullName>
    </submittedName>
</protein>
<reference evidence="9" key="1">
    <citation type="submission" date="2015-09" db="EMBL/GenBank/DDBJ databases">
        <authorList>
            <person name="Sai Rama Sridatta P."/>
        </authorList>
    </citation>
    <scope>NUCLEOTIDE SEQUENCE [LARGE SCALE GENOMIC DNA]</scope>
</reference>
<evidence type="ECO:0000259" key="7">
    <source>
        <dbReference type="PROSITE" id="PS51004"/>
    </source>
</evidence>
<evidence type="ECO:0000256" key="1">
    <source>
        <dbReference type="ARBA" id="ARBA00009492"/>
    </source>
</evidence>
<dbReference type="PANTHER" id="PTHR11036:SF135">
    <property type="entry name" value="SEMAPHORIN 4D ISOFORM X1-RELATED"/>
    <property type="match status" value="1"/>
</dbReference>
<sequence length="684" mass="76761">ATRCRYPCMTDLVNVHQFHEKGVSNYSTMLLREDLDLLVLGAREAVYALDLKDISKKLASKDECKNKGKDPETECLNYIRILHKMEDDRMYVCGTNAFDPDHMSYYGKLTLQKKQDDGKGKCPFDPFQRYASIMVDNNLYSATSMNFLGSEPVLMRSSPVSIRTEFKSSWLNGKIDKSEEGDDDKVYLFFSETAVECDCYNKLVVSRVARVCKGDLGGQRTLQKKWTSFLKARLDCPVLDSQLPYIIQDTYLWCDPQQHWKECLFYAIFTPQADTSDLSAVCAYRVSDISRVFAEGKYKTPVPVETSFVKWVMYSGDVPVPRPGATLDLPDRTLQFIKDKPLMDQAIQPIDNKPLLVQRGSAFTRIIVNEVQAADGNKYKVMFIGTGTMLKAVNYDGEMFIIEEMQLFQLPEEIKILKSSNVTGQIYAGSDYGAVQIPLASCYRSSSCMDCVLARDPYCDSVLFSDPVKPIDRSIWTGGNMKLSCPAPSNLAKTTWERDNQPLNPSARLQLLQDGLLILNASDSDGGRYRCQSVERSKTEEYTTTVAEYQVSITSDKDRHILFPEAQKDGPSVAGLQAVVALLVVALLILLAWNFYKGHIPLPWNCGKKNSEQSQESHEERGLNSSVTFQEVQRPVPVEDKPLVSGRDSGSNNNHSGRAAEISAAGEETVNLPSLQYIDDDSEI</sequence>
<dbReference type="Pfam" id="PF01403">
    <property type="entry name" value="Sema"/>
    <property type="match status" value="1"/>
</dbReference>
<dbReference type="GO" id="GO:0030215">
    <property type="term" value="F:semaphorin receptor binding"/>
    <property type="evidence" value="ECO:0007669"/>
    <property type="project" value="InterPro"/>
</dbReference>
<evidence type="ECO:0000313" key="8">
    <source>
        <dbReference type="Ensembl" id="ENSLCAP00010038139.1"/>
    </source>
</evidence>
<dbReference type="InterPro" id="IPR003599">
    <property type="entry name" value="Ig_sub"/>
</dbReference>
<dbReference type="SUPFAM" id="SSF101912">
    <property type="entry name" value="Sema domain"/>
    <property type="match status" value="1"/>
</dbReference>
<dbReference type="FunFam" id="2.130.10.10:FF:001703">
    <property type="entry name" value="Semaphorin 4e"/>
    <property type="match status" value="1"/>
</dbReference>
<evidence type="ECO:0000259" key="6">
    <source>
        <dbReference type="PROSITE" id="PS50835"/>
    </source>
</evidence>
<feature type="transmembrane region" description="Helical" evidence="5">
    <location>
        <begin position="574"/>
        <end position="596"/>
    </location>
</feature>
<dbReference type="Ensembl" id="ENSLCAT00010039047.1">
    <property type="protein sequence ID" value="ENSLCAP00010038139.1"/>
    <property type="gene ID" value="ENSLCAG00010017856.1"/>
</dbReference>
<dbReference type="GO" id="GO:0001755">
    <property type="term" value="P:neural crest cell migration"/>
    <property type="evidence" value="ECO:0007669"/>
    <property type="project" value="TreeGrafter"/>
</dbReference>
<dbReference type="PANTHER" id="PTHR11036">
    <property type="entry name" value="SEMAPHORIN"/>
    <property type="match status" value="1"/>
</dbReference>
<dbReference type="GO" id="GO:0000122">
    <property type="term" value="P:negative regulation of transcription by RNA polymerase II"/>
    <property type="evidence" value="ECO:0007669"/>
    <property type="project" value="TreeGrafter"/>
</dbReference>
<evidence type="ECO:0000256" key="2">
    <source>
        <dbReference type="ARBA" id="ARBA00023180"/>
    </source>
</evidence>
<keyword evidence="5" id="KW-0812">Transmembrane</keyword>
<dbReference type="AlphaFoldDB" id="A0A4W6ELQ8"/>
<dbReference type="InterPro" id="IPR015943">
    <property type="entry name" value="WD40/YVTN_repeat-like_dom_sf"/>
</dbReference>
<dbReference type="InterPro" id="IPR001627">
    <property type="entry name" value="Semap_dom"/>
</dbReference>
<dbReference type="SUPFAM" id="SSF48726">
    <property type="entry name" value="Immunoglobulin"/>
    <property type="match status" value="1"/>
</dbReference>
<comment type="caution">
    <text evidence="3">Lacks conserved residue(s) required for the propagation of feature annotation.</text>
</comment>
<organism evidence="8 9">
    <name type="scientific">Lates calcarifer</name>
    <name type="common">Barramundi</name>
    <name type="synonym">Holocentrus calcarifer</name>
    <dbReference type="NCBI Taxonomy" id="8187"/>
    <lineage>
        <taxon>Eukaryota</taxon>
        <taxon>Metazoa</taxon>
        <taxon>Chordata</taxon>
        <taxon>Craniata</taxon>
        <taxon>Vertebrata</taxon>
        <taxon>Euteleostomi</taxon>
        <taxon>Actinopterygii</taxon>
        <taxon>Neopterygii</taxon>
        <taxon>Teleostei</taxon>
        <taxon>Neoteleostei</taxon>
        <taxon>Acanthomorphata</taxon>
        <taxon>Carangaria</taxon>
        <taxon>Carangaria incertae sedis</taxon>
        <taxon>Centropomidae</taxon>
        <taxon>Lates</taxon>
    </lineage>
</organism>
<dbReference type="SMART" id="SM00630">
    <property type="entry name" value="Sema"/>
    <property type="match status" value="1"/>
</dbReference>
<dbReference type="GO" id="GO:0043931">
    <property type="term" value="P:ossification involved in bone maturation"/>
    <property type="evidence" value="ECO:0007669"/>
    <property type="project" value="TreeGrafter"/>
</dbReference>
<evidence type="ECO:0000313" key="9">
    <source>
        <dbReference type="Proteomes" id="UP000314980"/>
    </source>
</evidence>
<dbReference type="Gene3D" id="2.60.40.10">
    <property type="entry name" value="Immunoglobulins"/>
    <property type="match status" value="1"/>
</dbReference>
<reference evidence="8" key="2">
    <citation type="submission" date="2025-08" db="UniProtKB">
        <authorList>
            <consortium name="Ensembl"/>
        </authorList>
    </citation>
    <scope>IDENTIFICATION</scope>
</reference>
<dbReference type="InterPro" id="IPR027231">
    <property type="entry name" value="Semaphorin"/>
</dbReference>
<keyword evidence="5" id="KW-0472">Membrane</keyword>
<keyword evidence="9" id="KW-1185">Reference proteome</keyword>
<dbReference type="SUPFAM" id="SSF103575">
    <property type="entry name" value="Plexin repeat"/>
    <property type="match status" value="1"/>
</dbReference>
<dbReference type="GO" id="GO:0030335">
    <property type="term" value="P:positive regulation of cell migration"/>
    <property type="evidence" value="ECO:0007669"/>
    <property type="project" value="TreeGrafter"/>
</dbReference>
<feature type="compositionally biased region" description="Basic and acidic residues" evidence="4">
    <location>
        <begin position="609"/>
        <end position="622"/>
    </location>
</feature>
<proteinExistence type="inferred from homology"/>
<dbReference type="GO" id="GO:0045499">
    <property type="term" value="F:chemorepellent activity"/>
    <property type="evidence" value="ECO:0007669"/>
    <property type="project" value="TreeGrafter"/>
</dbReference>
<name>A0A4W6ELQ8_LATCA</name>
<evidence type="ECO:0000256" key="3">
    <source>
        <dbReference type="PROSITE-ProRule" id="PRU00352"/>
    </source>
</evidence>
<comment type="similarity">
    <text evidence="1">Belongs to the semaphorin family.</text>
</comment>